<protein>
    <submittedName>
        <fullName evidence="7">AI-2E family transporter</fullName>
    </submittedName>
</protein>
<comment type="similarity">
    <text evidence="2">Belongs to the autoinducer-2 exporter (AI-2E) (TC 2.A.86) family.</text>
</comment>
<dbReference type="Proteomes" id="UP000654604">
    <property type="component" value="Unassembled WGS sequence"/>
</dbReference>
<evidence type="ECO:0000256" key="3">
    <source>
        <dbReference type="ARBA" id="ARBA00022692"/>
    </source>
</evidence>
<evidence type="ECO:0000256" key="4">
    <source>
        <dbReference type="ARBA" id="ARBA00022989"/>
    </source>
</evidence>
<dbReference type="PANTHER" id="PTHR21716:SF62">
    <property type="entry name" value="TRANSPORT PROTEIN YDBI-RELATED"/>
    <property type="match status" value="1"/>
</dbReference>
<comment type="caution">
    <text evidence="7">The sequence shown here is derived from an EMBL/GenBank/DDBJ whole genome shotgun (WGS) entry which is preliminary data.</text>
</comment>
<keyword evidence="3 6" id="KW-0812">Transmembrane</keyword>
<feature type="transmembrane region" description="Helical" evidence="6">
    <location>
        <begin position="60"/>
        <end position="81"/>
    </location>
</feature>
<feature type="transmembrane region" description="Helical" evidence="6">
    <location>
        <begin position="265"/>
        <end position="288"/>
    </location>
</feature>
<evidence type="ECO:0000256" key="5">
    <source>
        <dbReference type="ARBA" id="ARBA00023136"/>
    </source>
</evidence>
<evidence type="ECO:0000256" key="2">
    <source>
        <dbReference type="ARBA" id="ARBA00009773"/>
    </source>
</evidence>
<feature type="transmembrane region" description="Helical" evidence="6">
    <location>
        <begin position="7"/>
        <end position="27"/>
    </location>
</feature>
<feature type="transmembrane region" description="Helical" evidence="6">
    <location>
        <begin position="215"/>
        <end position="232"/>
    </location>
</feature>
<feature type="transmembrane region" description="Helical" evidence="6">
    <location>
        <begin position="155"/>
        <end position="175"/>
    </location>
</feature>
<reference evidence="7 8" key="1">
    <citation type="submission" date="2020-10" db="EMBL/GenBank/DDBJ databases">
        <authorList>
            <person name="Castelo-Branco R."/>
            <person name="Eusebio N."/>
            <person name="Adriana R."/>
            <person name="Vieira A."/>
            <person name="Brugerolle De Fraissinette N."/>
            <person name="Rezende De Castro R."/>
            <person name="Schneider M.P."/>
            <person name="Vasconcelos V."/>
            <person name="Leao P.N."/>
        </authorList>
    </citation>
    <scope>NUCLEOTIDE SEQUENCE [LARGE SCALE GENOMIC DNA]</scope>
    <source>
        <strain evidence="7 8">LEGE 03274</strain>
    </source>
</reference>
<dbReference type="RefSeq" id="WP_193799354.1">
    <property type="nucleotide sequence ID" value="NZ_JADEWC010000001.1"/>
</dbReference>
<proteinExistence type="inferred from homology"/>
<accession>A0ABR9UZU3</accession>
<feature type="transmembrane region" description="Helical" evidence="6">
    <location>
        <begin position="308"/>
        <end position="339"/>
    </location>
</feature>
<feature type="transmembrane region" description="Helical" evidence="6">
    <location>
        <begin position="238"/>
        <end position="258"/>
    </location>
</feature>
<keyword evidence="8" id="KW-1185">Reference proteome</keyword>
<evidence type="ECO:0000313" key="7">
    <source>
        <dbReference type="EMBL" id="MBE9221156.1"/>
    </source>
</evidence>
<name>A0ABR9UZU3_9CHRO</name>
<sequence length="355" mass="38605">MNESRLKISLSSLAILISVILCLILLWHLRGLLVTLMIATVLAATLSPIVDYVERFLPRWLGVILAYLIIIAILVGGGLVIGPTVFTQLQRLIQKFPLYLEILGNTAENLVMRFGITEPRALELIDKLLDLQALISWGVRSSQKLLLSSLGVTKGIVGGVFNLILSILLSGYLLAGSDKLIKGFVRLFPSPWNQRIEAQFEPVTERMGKYIQGRILVSLVLGVAITIGLKILGINEFALGLGVIAGFTNLIPFFGPVLGSVPALIVAVAQGGWVFLWVLLLFLVIQNIETYVLDPLLVGSSVKVEPLYQLLAVLGGVQVLGIIGALIVPPWIAGAGVVLENLYIEPREKNDYLES</sequence>
<feature type="transmembrane region" description="Helical" evidence="6">
    <location>
        <begin position="33"/>
        <end position="53"/>
    </location>
</feature>
<dbReference type="InterPro" id="IPR002549">
    <property type="entry name" value="AI-2E-like"/>
</dbReference>
<evidence type="ECO:0000313" key="8">
    <source>
        <dbReference type="Proteomes" id="UP000654604"/>
    </source>
</evidence>
<evidence type="ECO:0000256" key="6">
    <source>
        <dbReference type="SAM" id="Phobius"/>
    </source>
</evidence>
<gene>
    <name evidence="7" type="ORF">IQ215_00450</name>
</gene>
<dbReference type="Pfam" id="PF01594">
    <property type="entry name" value="AI-2E_transport"/>
    <property type="match status" value="1"/>
</dbReference>
<comment type="subcellular location">
    <subcellularLocation>
        <location evidence="1">Membrane</location>
        <topology evidence="1">Multi-pass membrane protein</topology>
    </subcellularLocation>
</comment>
<keyword evidence="5 6" id="KW-0472">Membrane</keyword>
<organism evidence="7 8">
    <name type="scientific">Cyanobacterium stanieri LEGE 03274</name>
    <dbReference type="NCBI Taxonomy" id="1828756"/>
    <lineage>
        <taxon>Bacteria</taxon>
        <taxon>Bacillati</taxon>
        <taxon>Cyanobacteriota</taxon>
        <taxon>Cyanophyceae</taxon>
        <taxon>Oscillatoriophycideae</taxon>
        <taxon>Chroococcales</taxon>
        <taxon>Geminocystaceae</taxon>
        <taxon>Cyanobacterium</taxon>
    </lineage>
</organism>
<keyword evidence="4 6" id="KW-1133">Transmembrane helix</keyword>
<dbReference type="PANTHER" id="PTHR21716">
    <property type="entry name" value="TRANSMEMBRANE PROTEIN"/>
    <property type="match status" value="1"/>
</dbReference>
<evidence type="ECO:0000256" key="1">
    <source>
        <dbReference type="ARBA" id="ARBA00004141"/>
    </source>
</evidence>
<dbReference type="EMBL" id="JADEWC010000001">
    <property type="protein sequence ID" value="MBE9221156.1"/>
    <property type="molecule type" value="Genomic_DNA"/>
</dbReference>